<evidence type="ECO:0000256" key="2">
    <source>
        <dbReference type="ARBA" id="ARBA00022448"/>
    </source>
</evidence>
<evidence type="ECO:0000256" key="1">
    <source>
        <dbReference type="ARBA" id="ARBA00004567"/>
    </source>
</evidence>
<dbReference type="AlphaFoldDB" id="A0A2I0B9Q3"/>
<dbReference type="Pfam" id="PF08911">
    <property type="entry name" value="NUP50"/>
    <property type="match status" value="1"/>
</dbReference>
<dbReference type="CDD" id="cd13169">
    <property type="entry name" value="RanBD_NUP50_plant"/>
    <property type="match status" value="1"/>
</dbReference>
<evidence type="ECO:0000313" key="13">
    <source>
        <dbReference type="Proteomes" id="UP000236161"/>
    </source>
</evidence>
<proteinExistence type="predicted"/>
<protein>
    <submittedName>
        <fullName evidence="12">Ran-binding protein 1 like b</fullName>
    </submittedName>
</protein>
<keyword evidence="8" id="KW-0906">Nuclear pore complex</keyword>
<dbReference type="InterPro" id="IPR015007">
    <property type="entry name" value="NUP2/50/61"/>
</dbReference>
<dbReference type="GO" id="GO:0015031">
    <property type="term" value="P:protein transport"/>
    <property type="evidence" value="ECO:0007669"/>
    <property type="project" value="UniProtKB-KW"/>
</dbReference>
<feature type="compositionally biased region" description="Basic and acidic residues" evidence="10">
    <location>
        <begin position="108"/>
        <end position="117"/>
    </location>
</feature>
<gene>
    <name evidence="12" type="primary">RANBP1B</name>
    <name evidence="12" type="ORF">AXF42_Ash007262</name>
</gene>
<keyword evidence="5" id="KW-0653">Protein transport</keyword>
<feature type="compositionally biased region" description="Polar residues" evidence="10">
    <location>
        <begin position="133"/>
        <end position="143"/>
    </location>
</feature>
<evidence type="ECO:0000256" key="7">
    <source>
        <dbReference type="ARBA" id="ARBA00023010"/>
    </source>
</evidence>
<dbReference type="GO" id="GO:0051028">
    <property type="term" value="P:mRNA transport"/>
    <property type="evidence" value="ECO:0007669"/>
    <property type="project" value="UniProtKB-KW"/>
</dbReference>
<keyword evidence="9" id="KW-0539">Nucleus</keyword>
<dbReference type="STRING" id="1088818.A0A2I0B9Q3"/>
<dbReference type="SUPFAM" id="SSF50729">
    <property type="entry name" value="PH domain-like"/>
    <property type="match status" value="1"/>
</dbReference>
<dbReference type="InterPro" id="IPR011993">
    <property type="entry name" value="PH-like_dom_sf"/>
</dbReference>
<dbReference type="InterPro" id="IPR045255">
    <property type="entry name" value="RanBP1-like"/>
</dbReference>
<evidence type="ECO:0000256" key="10">
    <source>
        <dbReference type="SAM" id="MobiDB-lite"/>
    </source>
</evidence>
<accession>A0A2I0B9Q3</accession>
<dbReference type="InterPro" id="IPR045207">
    <property type="entry name" value="RanBD_NUP50_plant"/>
</dbReference>
<evidence type="ECO:0000256" key="3">
    <source>
        <dbReference type="ARBA" id="ARBA00022737"/>
    </source>
</evidence>
<dbReference type="Pfam" id="PF00638">
    <property type="entry name" value="Ran_BP1"/>
    <property type="match status" value="1"/>
</dbReference>
<evidence type="ECO:0000256" key="8">
    <source>
        <dbReference type="ARBA" id="ARBA00023132"/>
    </source>
</evidence>
<sequence length="453" mass="48254">MADAENATTASRKRVAGNQISKDNPSLDDDMPEPEMGTFQRASEEVLATRRIVKVRRQQPASNTSSNPFAGISFVSSNEANAKATAVAEPHDLNSKSTLEESNGAKKKHDESERGREAQGGALLDEQYRTKMINDSQGNTSGRDATDGEKVSDITVLEVSQPLQTAPEVELGKNGSDENSEVETGNKNSEEANGQAGDIPNDASLESKKAAGEKSDGRLEDKKEYLEDNKAKEVKGEASSFSSFRQLSSSQNAFTGLSGTGFGTASFSFGSSSGSSFSSFSFGSSNNGNSSFPLFNSSGPDAAKSGAGGTQPSLQEVQIETGEENEKSVFAADATLYEYLDGAWKERGKGEIKVNTSVSGEKARLVMRAKGNYRLILNASLFPDMKLTNMDKKGVTFACINSVGEGKSVLATFALKFKDSSFMEEFCGVVSGHKGKKVTSLKTPKNSPKDSEE</sequence>
<comment type="subcellular location">
    <subcellularLocation>
        <location evidence="1">Nucleus</location>
        <location evidence="1">Nuclear pore complex</location>
    </subcellularLocation>
</comment>
<keyword evidence="7" id="KW-0811">Translocation</keyword>
<dbReference type="InterPro" id="IPR000156">
    <property type="entry name" value="Ran_bind_dom"/>
</dbReference>
<dbReference type="GO" id="GO:0005643">
    <property type="term" value="C:nuclear pore"/>
    <property type="evidence" value="ECO:0007669"/>
    <property type="project" value="UniProtKB-SubCell"/>
</dbReference>
<keyword evidence="6" id="KW-0007">Acetylation</keyword>
<feature type="compositionally biased region" description="Polar residues" evidence="10">
    <location>
        <begin position="1"/>
        <end position="10"/>
    </location>
</feature>
<feature type="region of interest" description="Disordered" evidence="10">
    <location>
        <begin position="293"/>
        <end position="314"/>
    </location>
</feature>
<dbReference type="PANTHER" id="PTHR23138">
    <property type="entry name" value="RAN BINDING PROTEIN"/>
    <property type="match status" value="1"/>
</dbReference>
<evidence type="ECO:0000256" key="9">
    <source>
        <dbReference type="ARBA" id="ARBA00023242"/>
    </source>
</evidence>
<evidence type="ECO:0000256" key="4">
    <source>
        <dbReference type="ARBA" id="ARBA00022816"/>
    </source>
</evidence>
<organism evidence="12 13">
    <name type="scientific">Apostasia shenzhenica</name>
    <dbReference type="NCBI Taxonomy" id="1088818"/>
    <lineage>
        <taxon>Eukaryota</taxon>
        <taxon>Viridiplantae</taxon>
        <taxon>Streptophyta</taxon>
        <taxon>Embryophyta</taxon>
        <taxon>Tracheophyta</taxon>
        <taxon>Spermatophyta</taxon>
        <taxon>Magnoliopsida</taxon>
        <taxon>Liliopsida</taxon>
        <taxon>Asparagales</taxon>
        <taxon>Orchidaceae</taxon>
        <taxon>Apostasioideae</taxon>
        <taxon>Apostasia</taxon>
    </lineage>
</organism>
<reference evidence="12 13" key="1">
    <citation type="journal article" date="2017" name="Nature">
        <title>The Apostasia genome and the evolution of orchids.</title>
        <authorList>
            <person name="Zhang G.Q."/>
            <person name="Liu K.W."/>
            <person name="Li Z."/>
            <person name="Lohaus R."/>
            <person name="Hsiao Y.Y."/>
            <person name="Niu S.C."/>
            <person name="Wang J.Y."/>
            <person name="Lin Y.C."/>
            <person name="Xu Q."/>
            <person name="Chen L.J."/>
            <person name="Yoshida K."/>
            <person name="Fujiwara S."/>
            <person name="Wang Z.W."/>
            <person name="Zhang Y.Q."/>
            <person name="Mitsuda N."/>
            <person name="Wang M."/>
            <person name="Liu G.H."/>
            <person name="Pecoraro L."/>
            <person name="Huang H.X."/>
            <person name="Xiao X.J."/>
            <person name="Lin M."/>
            <person name="Wu X.Y."/>
            <person name="Wu W.L."/>
            <person name="Chen Y.Y."/>
            <person name="Chang S.B."/>
            <person name="Sakamoto S."/>
            <person name="Ohme-Takagi M."/>
            <person name="Yagi M."/>
            <person name="Zeng S.J."/>
            <person name="Shen C.Y."/>
            <person name="Yeh C.M."/>
            <person name="Luo Y.B."/>
            <person name="Tsai W.C."/>
            <person name="Van de Peer Y."/>
            <person name="Liu Z.J."/>
        </authorList>
    </citation>
    <scope>NUCLEOTIDE SEQUENCE [LARGE SCALE GENOMIC DNA]</scope>
    <source>
        <strain evidence="13">cv. Shenzhen</strain>
        <tissue evidence="12">Stem</tissue>
    </source>
</reference>
<feature type="compositionally biased region" description="Basic and acidic residues" evidence="10">
    <location>
        <begin position="205"/>
        <end position="236"/>
    </location>
</feature>
<evidence type="ECO:0000313" key="12">
    <source>
        <dbReference type="EMBL" id="PKA64517.1"/>
    </source>
</evidence>
<keyword evidence="13" id="KW-1185">Reference proteome</keyword>
<dbReference type="PANTHER" id="PTHR23138:SF142">
    <property type="entry name" value="RAN-BINDING PROTEIN 3B-RELATED"/>
    <property type="match status" value="1"/>
</dbReference>
<keyword evidence="3" id="KW-0677">Repeat</keyword>
<dbReference type="SMART" id="SM00160">
    <property type="entry name" value="RanBD"/>
    <property type="match status" value="1"/>
</dbReference>
<keyword evidence="2" id="KW-0813">Transport</keyword>
<keyword evidence="4" id="KW-0509">mRNA transport</keyword>
<evidence type="ECO:0000256" key="6">
    <source>
        <dbReference type="ARBA" id="ARBA00022990"/>
    </source>
</evidence>
<dbReference type="PROSITE" id="PS50196">
    <property type="entry name" value="RANBD1"/>
    <property type="match status" value="1"/>
</dbReference>
<feature type="region of interest" description="Disordered" evidence="10">
    <location>
        <begin position="1"/>
        <end position="45"/>
    </location>
</feature>
<dbReference type="OrthoDB" id="185618at2759"/>
<evidence type="ECO:0000259" key="11">
    <source>
        <dbReference type="PROSITE" id="PS50196"/>
    </source>
</evidence>
<evidence type="ECO:0000256" key="5">
    <source>
        <dbReference type="ARBA" id="ARBA00022927"/>
    </source>
</evidence>
<dbReference type="EMBL" id="KZ451903">
    <property type="protein sequence ID" value="PKA64517.1"/>
    <property type="molecule type" value="Genomic_DNA"/>
</dbReference>
<feature type="region of interest" description="Disordered" evidence="10">
    <location>
        <begin position="80"/>
        <end position="242"/>
    </location>
</feature>
<dbReference type="Gene3D" id="2.30.29.30">
    <property type="entry name" value="Pleckstrin-homology domain (PH domain)/Phosphotyrosine-binding domain (PTB)"/>
    <property type="match status" value="1"/>
</dbReference>
<dbReference type="Proteomes" id="UP000236161">
    <property type="component" value="Unassembled WGS sequence"/>
</dbReference>
<name>A0A2I0B9Q3_9ASPA</name>
<feature type="domain" description="RanBD1" evidence="11">
    <location>
        <begin position="312"/>
        <end position="426"/>
    </location>
</feature>